<accession>A0ABD0K855</accession>
<dbReference type="AlphaFoldDB" id="A0ABD0K855"/>
<evidence type="ECO:0000313" key="2">
    <source>
        <dbReference type="EMBL" id="KAK7483246.1"/>
    </source>
</evidence>
<feature type="region of interest" description="Disordered" evidence="1">
    <location>
        <begin position="1"/>
        <end position="68"/>
    </location>
</feature>
<keyword evidence="3" id="KW-1185">Reference proteome</keyword>
<feature type="compositionally biased region" description="Basic and acidic residues" evidence="1">
    <location>
        <begin position="110"/>
        <end position="142"/>
    </location>
</feature>
<dbReference type="Proteomes" id="UP001519460">
    <property type="component" value="Unassembled WGS sequence"/>
</dbReference>
<gene>
    <name evidence="2" type="ORF">BaRGS_00025539</name>
</gene>
<evidence type="ECO:0000313" key="3">
    <source>
        <dbReference type="Proteomes" id="UP001519460"/>
    </source>
</evidence>
<protein>
    <submittedName>
        <fullName evidence="2">Uncharacterized protein</fullName>
    </submittedName>
</protein>
<proteinExistence type="predicted"/>
<evidence type="ECO:0000256" key="1">
    <source>
        <dbReference type="SAM" id="MobiDB-lite"/>
    </source>
</evidence>
<organism evidence="2 3">
    <name type="scientific">Batillaria attramentaria</name>
    <dbReference type="NCBI Taxonomy" id="370345"/>
    <lineage>
        <taxon>Eukaryota</taxon>
        <taxon>Metazoa</taxon>
        <taxon>Spiralia</taxon>
        <taxon>Lophotrochozoa</taxon>
        <taxon>Mollusca</taxon>
        <taxon>Gastropoda</taxon>
        <taxon>Caenogastropoda</taxon>
        <taxon>Sorbeoconcha</taxon>
        <taxon>Cerithioidea</taxon>
        <taxon>Batillariidae</taxon>
        <taxon>Batillaria</taxon>
    </lineage>
</organism>
<comment type="caution">
    <text evidence="2">The sequence shown here is derived from an EMBL/GenBank/DDBJ whole genome shotgun (WGS) entry which is preliminary data.</text>
</comment>
<sequence length="162" mass="18433">MSDGRAPRTQQGKTESTPHKKQHHTNRVSNGGKKPRNVHGCGSGRQRTAPRAAKKLPEGRWRKHDDDDITVHTSGLIQKDSVQAGLRQSHYFLKSCTQKTTRCPFDSSVDELRVSSDEPREWRGVKQREWRGENPYDRRGDEPGDPSSDEPNDRLEKECTSC</sequence>
<reference evidence="2 3" key="1">
    <citation type="journal article" date="2023" name="Sci. Data">
        <title>Genome assembly of the Korean intertidal mud-creeper Batillaria attramentaria.</title>
        <authorList>
            <person name="Patra A.K."/>
            <person name="Ho P.T."/>
            <person name="Jun S."/>
            <person name="Lee S.J."/>
            <person name="Kim Y."/>
            <person name="Won Y.J."/>
        </authorList>
    </citation>
    <scope>NUCLEOTIDE SEQUENCE [LARGE SCALE GENOMIC DNA]</scope>
    <source>
        <strain evidence="2">Wonlab-2016</strain>
    </source>
</reference>
<dbReference type="EMBL" id="JACVVK020000230">
    <property type="protein sequence ID" value="KAK7483246.1"/>
    <property type="molecule type" value="Genomic_DNA"/>
</dbReference>
<feature type="compositionally biased region" description="Basic and acidic residues" evidence="1">
    <location>
        <begin position="55"/>
        <end position="68"/>
    </location>
</feature>
<name>A0ABD0K855_9CAEN</name>
<feature type="region of interest" description="Disordered" evidence="1">
    <location>
        <begin position="110"/>
        <end position="162"/>
    </location>
</feature>
<feature type="compositionally biased region" description="Basic and acidic residues" evidence="1">
    <location>
        <begin position="151"/>
        <end position="162"/>
    </location>
</feature>